<dbReference type="Proteomes" id="UP000314294">
    <property type="component" value="Unassembled WGS sequence"/>
</dbReference>
<evidence type="ECO:0000256" key="1">
    <source>
        <dbReference type="SAM" id="MobiDB-lite"/>
    </source>
</evidence>
<feature type="region of interest" description="Disordered" evidence="1">
    <location>
        <begin position="12"/>
        <end position="31"/>
    </location>
</feature>
<gene>
    <name evidence="2" type="ORF">EYF80_059521</name>
</gene>
<sequence length="97" mass="10129">MVFLTSCDGFTGHGGSGAAENHGEPAPITHRGLQDLSIHPSLPPLPSCSLLRTGHNFLMAALHSFPPQHALLAGARQSPLANDSAADERGEKKAARL</sequence>
<name>A0A4Z2ENG9_9TELE</name>
<accession>A0A4Z2ENG9</accession>
<evidence type="ECO:0000313" key="3">
    <source>
        <dbReference type="Proteomes" id="UP000314294"/>
    </source>
</evidence>
<proteinExistence type="predicted"/>
<protein>
    <submittedName>
        <fullName evidence="2">Uncharacterized protein</fullName>
    </submittedName>
</protein>
<dbReference type="AlphaFoldDB" id="A0A4Z2ENG9"/>
<reference evidence="2 3" key="1">
    <citation type="submission" date="2019-03" db="EMBL/GenBank/DDBJ databases">
        <title>First draft genome of Liparis tanakae, snailfish: a comprehensive survey of snailfish specific genes.</title>
        <authorList>
            <person name="Kim W."/>
            <person name="Song I."/>
            <person name="Jeong J.-H."/>
            <person name="Kim D."/>
            <person name="Kim S."/>
            <person name="Ryu S."/>
            <person name="Song J.Y."/>
            <person name="Lee S.K."/>
        </authorList>
    </citation>
    <scope>NUCLEOTIDE SEQUENCE [LARGE SCALE GENOMIC DNA]</scope>
    <source>
        <tissue evidence="2">Muscle</tissue>
    </source>
</reference>
<comment type="caution">
    <text evidence="2">The sequence shown here is derived from an EMBL/GenBank/DDBJ whole genome shotgun (WGS) entry which is preliminary data.</text>
</comment>
<feature type="region of interest" description="Disordered" evidence="1">
    <location>
        <begin position="76"/>
        <end position="97"/>
    </location>
</feature>
<keyword evidence="3" id="KW-1185">Reference proteome</keyword>
<dbReference type="EMBL" id="SRLO01004617">
    <property type="protein sequence ID" value="TNN30328.1"/>
    <property type="molecule type" value="Genomic_DNA"/>
</dbReference>
<feature type="compositionally biased region" description="Basic and acidic residues" evidence="1">
    <location>
        <begin position="86"/>
        <end position="97"/>
    </location>
</feature>
<organism evidence="2 3">
    <name type="scientific">Liparis tanakae</name>
    <name type="common">Tanaka's snailfish</name>
    <dbReference type="NCBI Taxonomy" id="230148"/>
    <lineage>
        <taxon>Eukaryota</taxon>
        <taxon>Metazoa</taxon>
        <taxon>Chordata</taxon>
        <taxon>Craniata</taxon>
        <taxon>Vertebrata</taxon>
        <taxon>Euteleostomi</taxon>
        <taxon>Actinopterygii</taxon>
        <taxon>Neopterygii</taxon>
        <taxon>Teleostei</taxon>
        <taxon>Neoteleostei</taxon>
        <taxon>Acanthomorphata</taxon>
        <taxon>Eupercaria</taxon>
        <taxon>Perciformes</taxon>
        <taxon>Cottioidei</taxon>
        <taxon>Cottales</taxon>
        <taxon>Liparidae</taxon>
        <taxon>Liparis</taxon>
    </lineage>
</organism>
<evidence type="ECO:0000313" key="2">
    <source>
        <dbReference type="EMBL" id="TNN30328.1"/>
    </source>
</evidence>